<dbReference type="PANTHER" id="PTHR32282">
    <property type="entry name" value="BINDING PROTEIN TRANSPEPTIDASE, PUTATIVE-RELATED"/>
    <property type="match status" value="1"/>
</dbReference>
<feature type="domain" description="Penicillin-binding protein transpeptidase" evidence="15">
    <location>
        <begin position="369"/>
        <end position="643"/>
    </location>
</feature>
<evidence type="ECO:0000256" key="5">
    <source>
        <dbReference type="ARBA" id="ARBA00022676"/>
    </source>
</evidence>
<dbReference type="InterPro" id="IPR050396">
    <property type="entry name" value="Glycosyltr_51/Transpeptidase"/>
</dbReference>
<dbReference type="OrthoDB" id="9766909at2"/>
<dbReference type="GO" id="GO:0006508">
    <property type="term" value="P:proteolysis"/>
    <property type="evidence" value="ECO:0007669"/>
    <property type="project" value="UniProtKB-KW"/>
</dbReference>
<dbReference type="GO" id="GO:0008658">
    <property type="term" value="F:penicillin binding"/>
    <property type="evidence" value="ECO:0007669"/>
    <property type="project" value="InterPro"/>
</dbReference>
<dbReference type="AlphaFoldDB" id="A0A8H9H7G7"/>
<comment type="similarity">
    <text evidence="1">In the C-terminal section; belongs to the transpeptidase family.</text>
</comment>
<dbReference type="Gene3D" id="3.40.710.10">
    <property type="entry name" value="DD-peptidase/beta-lactamase superfamily"/>
    <property type="match status" value="1"/>
</dbReference>
<keyword evidence="18" id="KW-1185">Reference proteome</keyword>
<evidence type="ECO:0000256" key="8">
    <source>
        <dbReference type="ARBA" id="ARBA00022960"/>
    </source>
</evidence>
<protein>
    <submittedName>
        <fullName evidence="17">Carboxypeptidase</fullName>
    </submittedName>
</protein>
<evidence type="ECO:0000256" key="9">
    <source>
        <dbReference type="ARBA" id="ARBA00022984"/>
    </source>
</evidence>
<accession>A0A8H9H7G7</accession>
<evidence type="ECO:0000256" key="12">
    <source>
        <dbReference type="ARBA" id="ARBA00034000"/>
    </source>
</evidence>
<dbReference type="Proteomes" id="UP000614239">
    <property type="component" value="Unassembled WGS sequence"/>
</dbReference>
<evidence type="ECO:0000256" key="7">
    <source>
        <dbReference type="ARBA" id="ARBA00022801"/>
    </source>
</evidence>
<evidence type="ECO:0000256" key="10">
    <source>
        <dbReference type="ARBA" id="ARBA00023268"/>
    </source>
</evidence>
<keyword evidence="6" id="KW-0808">Transferase</keyword>
<feature type="domain" description="Glycosyl transferase family 51" evidence="16">
    <location>
        <begin position="77"/>
        <end position="266"/>
    </location>
</feature>
<evidence type="ECO:0000259" key="16">
    <source>
        <dbReference type="Pfam" id="PF00912"/>
    </source>
</evidence>
<comment type="similarity">
    <text evidence="2">In the N-terminal section; belongs to the glycosyltransferase 51 family.</text>
</comment>
<dbReference type="FunFam" id="1.10.3810.10:FF:000001">
    <property type="entry name" value="Penicillin-binding protein 1A"/>
    <property type="match status" value="1"/>
</dbReference>
<keyword evidence="11" id="KW-0961">Cell wall biogenesis/degradation</keyword>
<reference evidence="17" key="2">
    <citation type="submission" date="2020-09" db="EMBL/GenBank/DDBJ databases">
        <authorList>
            <person name="Sun Q."/>
            <person name="Zhou Y."/>
        </authorList>
    </citation>
    <scope>NUCLEOTIDE SEQUENCE</scope>
    <source>
        <strain evidence="17">CGMCC 4.7372</strain>
    </source>
</reference>
<dbReference type="RefSeq" id="WP_080462218.1">
    <property type="nucleotide sequence ID" value="NZ_BMNJ01000001.1"/>
</dbReference>
<reference evidence="17" key="1">
    <citation type="journal article" date="2014" name="Int. J. Syst. Evol. Microbiol.">
        <title>Complete genome sequence of Corynebacterium casei LMG S-19264T (=DSM 44701T), isolated from a smear-ripened cheese.</title>
        <authorList>
            <consortium name="US DOE Joint Genome Institute (JGI-PGF)"/>
            <person name="Walter F."/>
            <person name="Albersmeier A."/>
            <person name="Kalinowski J."/>
            <person name="Ruckert C."/>
        </authorList>
    </citation>
    <scope>NUCLEOTIDE SEQUENCE</scope>
    <source>
        <strain evidence="17">CGMCC 4.7372</strain>
    </source>
</reference>
<keyword evidence="10" id="KW-0511">Multifunctional enzyme</keyword>
<feature type="compositionally biased region" description="Low complexity" evidence="14">
    <location>
        <begin position="720"/>
        <end position="732"/>
    </location>
</feature>
<feature type="region of interest" description="Disordered" evidence="14">
    <location>
        <begin position="698"/>
        <end position="732"/>
    </location>
</feature>
<evidence type="ECO:0000256" key="3">
    <source>
        <dbReference type="ARBA" id="ARBA00022645"/>
    </source>
</evidence>
<dbReference type="PANTHER" id="PTHR32282:SF33">
    <property type="entry name" value="PEPTIDOGLYCAN GLYCOSYLTRANSFERASE"/>
    <property type="match status" value="1"/>
</dbReference>
<dbReference type="Gene3D" id="1.10.3810.10">
    <property type="entry name" value="Biosynthetic peptidoglycan transglycosylase-like"/>
    <property type="match status" value="1"/>
</dbReference>
<keyword evidence="9" id="KW-0573">Peptidoglycan synthesis</keyword>
<evidence type="ECO:0000313" key="17">
    <source>
        <dbReference type="EMBL" id="GGO95379.1"/>
    </source>
</evidence>
<organism evidence="17 18">
    <name type="scientific">Actinomyces gaoshouyii</name>
    <dbReference type="NCBI Taxonomy" id="1960083"/>
    <lineage>
        <taxon>Bacteria</taxon>
        <taxon>Bacillati</taxon>
        <taxon>Actinomycetota</taxon>
        <taxon>Actinomycetes</taxon>
        <taxon>Actinomycetales</taxon>
        <taxon>Actinomycetaceae</taxon>
        <taxon>Actinomyces</taxon>
    </lineage>
</organism>
<name>A0A8H9H7G7_9ACTO</name>
<keyword evidence="3 17" id="KW-0121">Carboxypeptidase</keyword>
<dbReference type="InterPro" id="IPR023346">
    <property type="entry name" value="Lysozyme-like_dom_sf"/>
</dbReference>
<dbReference type="InterPro" id="IPR001460">
    <property type="entry name" value="PCN-bd_Tpept"/>
</dbReference>
<keyword evidence="7" id="KW-0378">Hydrolase</keyword>
<dbReference type="SUPFAM" id="SSF56601">
    <property type="entry name" value="beta-lactamase/transpeptidase-like"/>
    <property type="match status" value="1"/>
</dbReference>
<comment type="catalytic activity">
    <reaction evidence="12">
        <text>Preferential cleavage: (Ac)2-L-Lys-D-Ala-|-D-Ala. Also transpeptidation of peptidyl-alanyl moieties that are N-acyl substituents of D-alanine.</text>
        <dbReference type="EC" id="3.4.16.4"/>
    </reaction>
</comment>
<keyword evidence="5" id="KW-0328">Glycosyltransferase</keyword>
<dbReference type="GO" id="GO:0071555">
    <property type="term" value="P:cell wall organization"/>
    <property type="evidence" value="ECO:0007669"/>
    <property type="project" value="UniProtKB-KW"/>
</dbReference>
<dbReference type="Pfam" id="PF00912">
    <property type="entry name" value="Transgly"/>
    <property type="match status" value="1"/>
</dbReference>
<evidence type="ECO:0000256" key="13">
    <source>
        <dbReference type="ARBA" id="ARBA00049902"/>
    </source>
</evidence>
<evidence type="ECO:0000256" key="6">
    <source>
        <dbReference type="ARBA" id="ARBA00022679"/>
    </source>
</evidence>
<comment type="caution">
    <text evidence="17">The sequence shown here is derived from an EMBL/GenBank/DDBJ whole genome shotgun (WGS) entry which is preliminary data.</text>
</comment>
<dbReference type="InterPro" id="IPR012338">
    <property type="entry name" value="Beta-lactam/transpept-like"/>
</dbReference>
<dbReference type="GO" id="GO:0009002">
    <property type="term" value="F:serine-type D-Ala-D-Ala carboxypeptidase activity"/>
    <property type="evidence" value="ECO:0007669"/>
    <property type="project" value="UniProtKB-EC"/>
</dbReference>
<evidence type="ECO:0000256" key="1">
    <source>
        <dbReference type="ARBA" id="ARBA00007090"/>
    </source>
</evidence>
<dbReference type="GO" id="GO:0030288">
    <property type="term" value="C:outer membrane-bounded periplasmic space"/>
    <property type="evidence" value="ECO:0007669"/>
    <property type="project" value="TreeGrafter"/>
</dbReference>
<dbReference type="GO" id="GO:0009252">
    <property type="term" value="P:peptidoglycan biosynthetic process"/>
    <property type="evidence" value="ECO:0007669"/>
    <property type="project" value="UniProtKB-KW"/>
</dbReference>
<keyword evidence="4" id="KW-0645">Protease</keyword>
<evidence type="ECO:0000256" key="14">
    <source>
        <dbReference type="SAM" id="MobiDB-lite"/>
    </source>
</evidence>
<dbReference type="EMBL" id="BMNJ01000001">
    <property type="protein sequence ID" value="GGO95379.1"/>
    <property type="molecule type" value="Genomic_DNA"/>
</dbReference>
<keyword evidence="8" id="KW-0133">Cell shape</keyword>
<dbReference type="SUPFAM" id="SSF53955">
    <property type="entry name" value="Lysozyme-like"/>
    <property type="match status" value="1"/>
</dbReference>
<evidence type="ECO:0000256" key="2">
    <source>
        <dbReference type="ARBA" id="ARBA00007739"/>
    </source>
</evidence>
<feature type="region of interest" description="Disordered" evidence="14">
    <location>
        <begin position="752"/>
        <end position="790"/>
    </location>
</feature>
<dbReference type="GO" id="GO:0008360">
    <property type="term" value="P:regulation of cell shape"/>
    <property type="evidence" value="ECO:0007669"/>
    <property type="project" value="UniProtKB-KW"/>
</dbReference>
<dbReference type="InterPro" id="IPR036950">
    <property type="entry name" value="PBP_transglycosylase"/>
</dbReference>
<dbReference type="Pfam" id="PF00905">
    <property type="entry name" value="Transpeptidase"/>
    <property type="match status" value="1"/>
</dbReference>
<comment type="catalytic activity">
    <reaction evidence="13">
        <text>[GlcNAc-(1-&gt;4)-Mur2Ac(oyl-L-Ala-gamma-D-Glu-L-Lys-D-Ala-D-Ala)](n)-di-trans,octa-cis-undecaprenyl diphosphate + beta-D-GlcNAc-(1-&gt;4)-Mur2Ac(oyl-L-Ala-gamma-D-Glu-L-Lys-D-Ala-D-Ala)-di-trans,octa-cis-undecaprenyl diphosphate = [GlcNAc-(1-&gt;4)-Mur2Ac(oyl-L-Ala-gamma-D-Glu-L-Lys-D-Ala-D-Ala)](n+1)-di-trans,octa-cis-undecaprenyl diphosphate + di-trans,octa-cis-undecaprenyl diphosphate + H(+)</text>
        <dbReference type="Rhea" id="RHEA:23708"/>
        <dbReference type="Rhea" id="RHEA-COMP:9602"/>
        <dbReference type="Rhea" id="RHEA-COMP:9603"/>
        <dbReference type="ChEBI" id="CHEBI:15378"/>
        <dbReference type="ChEBI" id="CHEBI:58405"/>
        <dbReference type="ChEBI" id="CHEBI:60033"/>
        <dbReference type="ChEBI" id="CHEBI:78435"/>
        <dbReference type="EC" id="2.4.99.28"/>
    </reaction>
</comment>
<evidence type="ECO:0000256" key="4">
    <source>
        <dbReference type="ARBA" id="ARBA00022670"/>
    </source>
</evidence>
<gene>
    <name evidence="17" type="ORF">GCM10011612_03080</name>
</gene>
<dbReference type="GO" id="GO:0008955">
    <property type="term" value="F:peptidoglycan glycosyltransferase activity"/>
    <property type="evidence" value="ECO:0007669"/>
    <property type="project" value="UniProtKB-EC"/>
</dbReference>
<dbReference type="InterPro" id="IPR001264">
    <property type="entry name" value="Glyco_trans_51"/>
</dbReference>
<proteinExistence type="inferred from homology"/>
<evidence type="ECO:0000259" key="15">
    <source>
        <dbReference type="Pfam" id="PF00905"/>
    </source>
</evidence>
<evidence type="ECO:0000256" key="11">
    <source>
        <dbReference type="ARBA" id="ARBA00023316"/>
    </source>
</evidence>
<feature type="compositionally biased region" description="Gly residues" evidence="14">
    <location>
        <begin position="776"/>
        <end position="790"/>
    </location>
</feature>
<sequence length="790" mass="82641">MSKTSARTLDSQQLLSALLAFIVMSTVGGLLAAGFAVPFVGAASVISKASLEFFEDLPDDFKVLEPSQVSVLRSSDGTEIAQFYAENRIVVPLSDISKNVQNAVIAVEDQRFYQHKGVDPTGMLRALASNAAGADRQGASTLTQQYVRNVLVEAGIRSGDPTKIRAATETTTARKLREIKYALTLEKTLPDAKNQILEGYLNIAAFSPSTYGVEASAQHYFSHSAKEMSIPEAALLAGLTNAPGAYDPVTYPDLAKDRMDWVLQKMLENEFIDQAQYDQAVATQISDILHVTNQVGGCASAGSAAYFCDYVVGEIQNSELFGKTATERNQLLLRGGLQITTTLDMNKQKAADDTIANYVPVGDPSNVKGAIVAVEPGTGKIQAMAQNTTYGTDSNDSSVTQISFSADSKHGGIENNGFQPGSSFKPFVLAQWYQMGRSGYETMNTDPTTFPAGNWNISCSDDSYVEQWKVGNANPGEGGSHSVLQSTAMSINVAYAKMIQQMDICAVTDLAAKMGVTKADGNPIDPRPSITLGTMNVPPLNMANAYATFAAHGVYCKPIAINKVTDHSGTEMAVPSADCSQVMDQTAADRVALTLTHVLGGQGTAKNYALAGRQAAGKTGTTEEMDNAWFVGFTPQLSSAVWMGHSEGTKAMNGQYIGGRYYATMYGSDAPAPMWKQFMDTSLAGTGAEPFTQVSLGAAQPAQPSGGNARRASGQVPALPGDAGVQAGAQAAQAAPADQSGAVAQADAVLPAGQVPGSAPTAAGRQEFTSNLSSSGSGGAAATGPAGGNG</sequence>
<evidence type="ECO:0000313" key="18">
    <source>
        <dbReference type="Proteomes" id="UP000614239"/>
    </source>
</evidence>